<accession>A0A7R9VCH1</accession>
<dbReference type="AlphaFoldDB" id="A0A7R9VCH1"/>
<evidence type="ECO:0000313" key="2">
    <source>
        <dbReference type="EMBL" id="CAD8291404.1"/>
    </source>
</evidence>
<gene>
    <name evidence="2" type="ORF">CEUR00632_LOCUS10936</name>
</gene>
<name>A0A7R9VCH1_9CHLO</name>
<evidence type="ECO:0000256" key="1">
    <source>
        <dbReference type="SAM" id="MobiDB-lite"/>
    </source>
</evidence>
<reference evidence="2" key="1">
    <citation type="submission" date="2021-01" db="EMBL/GenBank/DDBJ databases">
        <authorList>
            <person name="Corre E."/>
            <person name="Pelletier E."/>
            <person name="Niang G."/>
            <person name="Scheremetjew M."/>
            <person name="Finn R."/>
            <person name="Kale V."/>
            <person name="Holt S."/>
            <person name="Cochrane G."/>
            <person name="Meng A."/>
            <person name="Brown T."/>
            <person name="Cohen L."/>
        </authorList>
    </citation>
    <scope>NUCLEOTIDE SEQUENCE</scope>
    <source>
        <strain evidence="2">CCMP219</strain>
    </source>
</reference>
<organism evidence="2">
    <name type="scientific">Chlamydomonas euryale</name>
    <dbReference type="NCBI Taxonomy" id="1486919"/>
    <lineage>
        <taxon>Eukaryota</taxon>
        <taxon>Viridiplantae</taxon>
        <taxon>Chlorophyta</taxon>
        <taxon>core chlorophytes</taxon>
        <taxon>Chlorophyceae</taxon>
        <taxon>CS clade</taxon>
        <taxon>Chlamydomonadales</taxon>
        <taxon>Chlamydomonadaceae</taxon>
        <taxon>Chlamydomonas</taxon>
    </lineage>
</organism>
<sequence length="202" mass="20667">MQSRSDSRPSPRARATPQSEPLSAAAAAAATEASRDAAVHAGSPNGTSAPLDCIRLCPSTSMRRTASVGAEPPAAAGAVARTPRPASSSVVTASTAAMLSPTSYLRRSAAAWTDSAAAAAAPDANSSHALSWPSADKDWLYDVIAYDHSVSLADAARLTARASSEAAQRPSRSTDDVDFMYSAEAYGLCSLGEADEQADEAH</sequence>
<protein>
    <submittedName>
        <fullName evidence="2">Uncharacterized protein</fullName>
    </submittedName>
</protein>
<proteinExistence type="predicted"/>
<feature type="compositionally biased region" description="Low complexity" evidence="1">
    <location>
        <begin position="65"/>
        <end position="90"/>
    </location>
</feature>
<dbReference type="EMBL" id="HBEC01023987">
    <property type="protein sequence ID" value="CAD8291404.1"/>
    <property type="molecule type" value="Transcribed_RNA"/>
</dbReference>
<feature type="region of interest" description="Disordered" evidence="1">
    <location>
        <begin position="1"/>
        <end position="90"/>
    </location>
</feature>